<organism evidence="1 2">
    <name type="scientific">Chrysochromulina tobinii</name>
    <dbReference type="NCBI Taxonomy" id="1460289"/>
    <lineage>
        <taxon>Eukaryota</taxon>
        <taxon>Haptista</taxon>
        <taxon>Haptophyta</taxon>
        <taxon>Prymnesiophyceae</taxon>
        <taxon>Prymnesiales</taxon>
        <taxon>Chrysochromulinaceae</taxon>
        <taxon>Chrysochromulina</taxon>
    </lineage>
</organism>
<protein>
    <submittedName>
        <fullName evidence="1">Uncharacterized protein</fullName>
    </submittedName>
</protein>
<proteinExistence type="predicted"/>
<keyword evidence="2" id="KW-1185">Reference proteome</keyword>
<dbReference type="Proteomes" id="UP000037460">
    <property type="component" value="Unassembled WGS sequence"/>
</dbReference>
<gene>
    <name evidence="1" type="ORF">Ctob_015533</name>
</gene>
<accession>A0A0M0LRQ9</accession>
<feature type="non-terminal residue" evidence="1">
    <location>
        <position position="175"/>
    </location>
</feature>
<dbReference type="AlphaFoldDB" id="A0A0M0LRQ9"/>
<comment type="caution">
    <text evidence="1">The sequence shown here is derived from an EMBL/GenBank/DDBJ whole genome shotgun (WGS) entry which is preliminary data.</text>
</comment>
<evidence type="ECO:0000313" key="2">
    <source>
        <dbReference type="Proteomes" id="UP000037460"/>
    </source>
</evidence>
<name>A0A0M0LRQ9_9EUKA</name>
<reference evidence="2" key="1">
    <citation type="journal article" date="2015" name="PLoS Genet.">
        <title>Genome Sequence and Transcriptome Analyses of Chrysochromulina tobin: Metabolic Tools for Enhanced Algal Fitness in the Prominent Order Prymnesiales (Haptophyceae).</title>
        <authorList>
            <person name="Hovde B.T."/>
            <person name="Deodato C.R."/>
            <person name="Hunsperger H.M."/>
            <person name="Ryken S.A."/>
            <person name="Yost W."/>
            <person name="Jha R.K."/>
            <person name="Patterson J."/>
            <person name="Monnat R.J. Jr."/>
            <person name="Barlow S.B."/>
            <person name="Starkenburg S.R."/>
            <person name="Cattolico R.A."/>
        </authorList>
    </citation>
    <scope>NUCLEOTIDE SEQUENCE</scope>
    <source>
        <strain evidence="2">CCMP291</strain>
    </source>
</reference>
<dbReference type="EMBL" id="JWZX01000235">
    <property type="protein sequence ID" value="KOO53423.1"/>
    <property type="molecule type" value="Genomic_DNA"/>
</dbReference>
<evidence type="ECO:0000313" key="1">
    <source>
        <dbReference type="EMBL" id="KOO53423.1"/>
    </source>
</evidence>
<dbReference type="Pfam" id="PF10698">
    <property type="entry name" value="DUF2505"/>
    <property type="match status" value="1"/>
</dbReference>
<sequence>MVRSFTIIEIIEMPAEHFWALRLDTNFDRHCAAAENCTFSLLSRLHGVDDDGARTVSCESELTADESPLPVALQTLLGASKFAFVSKQQWWRDHFDEAHAASFSSSPRMMSQRAVVRGRTWLEPLTPKSCKAVYRVEIEVRIVALSSLLEQGLEKRVRDSYTRLTALTKEYASTA</sequence>
<dbReference type="InterPro" id="IPR019639">
    <property type="entry name" value="DUF2505"/>
</dbReference>